<dbReference type="SUPFAM" id="SSF52172">
    <property type="entry name" value="CheY-like"/>
    <property type="match status" value="1"/>
</dbReference>
<dbReference type="SMART" id="SM00862">
    <property type="entry name" value="Trans_reg_C"/>
    <property type="match status" value="1"/>
</dbReference>
<keyword evidence="4" id="KW-0238">DNA-binding</keyword>
<dbReference type="PANTHER" id="PTHR48111:SF1">
    <property type="entry name" value="TWO-COMPONENT RESPONSE REGULATOR ORR33"/>
    <property type="match status" value="1"/>
</dbReference>
<dbReference type="PANTHER" id="PTHR48111">
    <property type="entry name" value="REGULATOR OF RPOS"/>
    <property type="match status" value="1"/>
</dbReference>
<dbReference type="GO" id="GO:0005829">
    <property type="term" value="C:cytosol"/>
    <property type="evidence" value="ECO:0007669"/>
    <property type="project" value="TreeGrafter"/>
</dbReference>
<dbReference type="AlphaFoldDB" id="A0A645BA83"/>
<organism evidence="8">
    <name type="scientific">bioreactor metagenome</name>
    <dbReference type="NCBI Taxonomy" id="1076179"/>
    <lineage>
        <taxon>unclassified sequences</taxon>
        <taxon>metagenomes</taxon>
        <taxon>ecological metagenomes</taxon>
    </lineage>
</organism>
<accession>A0A645BA83</accession>
<dbReference type="Gene3D" id="1.10.10.10">
    <property type="entry name" value="Winged helix-like DNA-binding domain superfamily/Winged helix DNA-binding domain"/>
    <property type="match status" value="1"/>
</dbReference>
<dbReference type="CDD" id="cd00383">
    <property type="entry name" value="trans_reg_C"/>
    <property type="match status" value="1"/>
</dbReference>
<name>A0A645BA83_9ZZZZ</name>
<feature type="domain" description="Response regulatory" evidence="6">
    <location>
        <begin position="6"/>
        <end position="120"/>
    </location>
</feature>
<dbReference type="PROSITE" id="PS51755">
    <property type="entry name" value="OMPR_PHOB"/>
    <property type="match status" value="1"/>
</dbReference>
<dbReference type="InterPro" id="IPR036388">
    <property type="entry name" value="WH-like_DNA-bd_sf"/>
</dbReference>
<dbReference type="CDD" id="cd00156">
    <property type="entry name" value="REC"/>
    <property type="match status" value="1"/>
</dbReference>
<evidence type="ECO:0000256" key="4">
    <source>
        <dbReference type="ARBA" id="ARBA00023125"/>
    </source>
</evidence>
<evidence type="ECO:0000256" key="5">
    <source>
        <dbReference type="ARBA" id="ARBA00023163"/>
    </source>
</evidence>
<evidence type="ECO:0000256" key="3">
    <source>
        <dbReference type="ARBA" id="ARBA00023015"/>
    </source>
</evidence>
<dbReference type="EMBL" id="VSSQ01018822">
    <property type="protein sequence ID" value="MPM62355.1"/>
    <property type="molecule type" value="Genomic_DNA"/>
</dbReference>
<dbReference type="InterPro" id="IPR011006">
    <property type="entry name" value="CheY-like_superfamily"/>
</dbReference>
<evidence type="ECO:0000256" key="1">
    <source>
        <dbReference type="ARBA" id="ARBA00022553"/>
    </source>
</evidence>
<keyword evidence="3" id="KW-0805">Transcription regulation</keyword>
<dbReference type="InterPro" id="IPR016032">
    <property type="entry name" value="Sig_transdc_resp-reg_C-effctor"/>
</dbReference>
<dbReference type="Pfam" id="PF00486">
    <property type="entry name" value="Trans_reg_C"/>
    <property type="match status" value="1"/>
</dbReference>
<dbReference type="PROSITE" id="PS50110">
    <property type="entry name" value="RESPONSE_REGULATORY"/>
    <property type="match status" value="1"/>
</dbReference>
<sequence length="231" mass="26274">MEEPLKVLFVDDDIDFGKINCIGLTALGYDVHFQTSLAGIEEVIKQFSPSIIVLDVEIGKENGIEKAREIILRFPSIPVLFISSHTDISSVSQGLAVGAVNYLKKPFDIRELDLYIKRFATKQLKSKEKSIGNYLFNTETRELLYDGFSIKILTPLEKNGLLLFLENESVGITYDLMSKIIWGKNYTPDLDSSIHNLISKLRKILNRDERIMINTVKGVGYIFKIRQALHF</sequence>
<dbReference type="GO" id="GO:0000976">
    <property type="term" value="F:transcription cis-regulatory region binding"/>
    <property type="evidence" value="ECO:0007669"/>
    <property type="project" value="TreeGrafter"/>
</dbReference>
<keyword evidence="2" id="KW-0902">Two-component regulatory system</keyword>
<protein>
    <submittedName>
        <fullName evidence="8">Transcriptional regulatory protein OmpR</fullName>
    </submittedName>
</protein>
<dbReference type="GO" id="GO:0032993">
    <property type="term" value="C:protein-DNA complex"/>
    <property type="evidence" value="ECO:0007669"/>
    <property type="project" value="TreeGrafter"/>
</dbReference>
<comment type="caution">
    <text evidence="8">The sequence shown here is derived from an EMBL/GenBank/DDBJ whole genome shotgun (WGS) entry which is preliminary data.</text>
</comment>
<dbReference type="Pfam" id="PF00072">
    <property type="entry name" value="Response_reg"/>
    <property type="match status" value="1"/>
</dbReference>
<keyword evidence="5" id="KW-0804">Transcription</keyword>
<dbReference type="Gene3D" id="3.40.50.2300">
    <property type="match status" value="1"/>
</dbReference>
<evidence type="ECO:0000256" key="2">
    <source>
        <dbReference type="ARBA" id="ARBA00023012"/>
    </source>
</evidence>
<reference evidence="8" key="1">
    <citation type="submission" date="2019-08" db="EMBL/GenBank/DDBJ databases">
        <authorList>
            <person name="Kucharzyk K."/>
            <person name="Murdoch R.W."/>
            <person name="Higgins S."/>
            <person name="Loffler F."/>
        </authorList>
    </citation>
    <scope>NUCLEOTIDE SEQUENCE</scope>
</reference>
<evidence type="ECO:0000313" key="8">
    <source>
        <dbReference type="EMBL" id="MPM62355.1"/>
    </source>
</evidence>
<dbReference type="SUPFAM" id="SSF46894">
    <property type="entry name" value="C-terminal effector domain of the bipartite response regulators"/>
    <property type="match status" value="1"/>
</dbReference>
<proteinExistence type="predicted"/>
<evidence type="ECO:0000259" key="7">
    <source>
        <dbReference type="PROSITE" id="PS51755"/>
    </source>
</evidence>
<dbReference type="GO" id="GO:0006355">
    <property type="term" value="P:regulation of DNA-templated transcription"/>
    <property type="evidence" value="ECO:0007669"/>
    <property type="project" value="InterPro"/>
</dbReference>
<dbReference type="InterPro" id="IPR001867">
    <property type="entry name" value="OmpR/PhoB-type_DNA-bd"/>
</dbReference>
<keyword evidence="1" id="KW-0597">Phosphoprotein</keyword>
<dbReference type="InterPro" id="IPR001789">
    <property type="entry name" value="Sig_transdc_resp-reg_receiver"/>
</dbReference>
<feature type="domain" description="OmpR/PhoB-type" evidence="7">
    <location>
        <begin position="126"/>
        <end position="225"/>
    </location>
</feature>
<dbReference type="SMART" id="SM00448">
    <property type="entry name" value="REC"/>
    <property type="match status" value="1"/>
</dbReference>
<evidence type="ECO:0000259" key="6">
    <source>
        <dbReference type="PROSITE" id="PS50110"/>
    </source>
</evidence>
<gene>
    <name evidence="8" type="primary">ompR_5</name>
    <name evidence="8" type="ORF">SDC9_109221</name>
</gene>
<dbReference type="InterPro" id="IPR039420">
    <property type="entry name" value="WalR-like"/>
</dbReference>
<dbReference type="GO" id="GO:0000156">
    <property type="term" value="F:phosphorelay response regulator activity"/>
    <property type="evidence" value="ECO:0007669"/>
    <property type="project" value="TreeGrafter"/>
</dbReference>